<gene>
    <name evidence="2" type="ORF">ACJMK2_020140</name>
</gene>
<accession>A0ABD3TYF6</accession>
<evidence type="ECO:0000313" key="3">
    <source>
        <dbReference type="Proteomes" id="UP001634394"/>
    </source>
</evidence>
<keyword evidence="1" id="KW-0472">Membrane</keyword>
<protein>
    <submittedName>
        <fullName evidence="2">Uncharacterized protein</fullName>
    </submittedName>
</protein>
<dbReference type="AlphaFoldDB" id="A0ABD3TYF6"/>
<name>A0ABD3TYF6_SINWO</name>
<dbReference type="EMBL" id="JBJQND010000017">
    <property type="protein sequence ID" value="KAL3842075.1"/>
    <property type="molecule type" value="Genomic_DNA"/>
</dbReference>
<keyword evidence="1" id="KW-1133">Transmembrane helix</keyword>
<keyword evidence="1" id="KW-0812">Transmembrane</keyword>
<sequence>MEKEHVTTQAKSSLEDQIYARKQAADTISIDTDTHAQSFCCLFHACDNGTDPRWYYPFDKGIYRMLGLYCMWAFACLLFPCSLCIRECRDIICMVDQGSWDDTCCGRCICTPAPIVDEQRTTGESSDDIAEA</sequence>
<reference evidence="2 3" key="1">
    <citation type="submission" date="2024-11" db="EMBL/GenBank/DDBJ databases">
        <title>Chromosome-level genome assembly of the freshwater bivalve Anodonta woodiana.</title>
        <authorList>
            <person name="Chen X."/>
        </authorList>
    </citation>
    <scope>NUCLEOTIDE SEQUENCE [LARGE SCALE GENOMIC DNA]</scope>
    <source>
        <strain evidence="2">MN2024</strain>
        <tissue evidence="2">Gills</tissue>
    </source>
</reference>
<dbReference type="Proteomes" id="UP001634394">
    <property type="component" value="Unassembled WGS sequence"/>
</dbReference>
<organism evidence="2 3">
    <name type="scientific">Sinanodonta woodiana</name>
    <name type="common">Chinese pond mussel</name>
    <name type="synonym">Anodonta woodiana</name>
    <dbReference type="NCBI Taxonomy" id="1069815"/>
    <lineage>
        <taxon>Eukaryota</taxon>
        <taxon>Metazoa</taxon>
        <taxon>Spiralia</taxon>
        <taxon>Lophotrochozoa</taxon>
        <taxon>Mollusca</taxon>
        <taxon>Bivalvia</taxon>
        <taxon>Autobranchia</taxon>
        <taxon>Heteroconchia</taxon>
        <taxon>Palaeoheterodonta</taxon>
        <taxon>Unionida</taxon>
        <taxon>Unionoidea</taxon>
        <taxon>Unionidae</taxon>
        <taxon>Unioninae</taxon>
        <taxon>Sinanodonta</taxon>
    </lineage>
</organism>
<evidence type="ECO:0000256" key="1">
    <source>
        <dbReference type="SAM" id="Phobius"/>
    </source>
</evidence>
<evidence type="ECO:0000313" key="2">
    <source>
        <dbReference type="EMBL" id="KAL3842075.1"/>
    </source>
</evidence>
<feature type="transmembrane region" description="Helical" evidence="1">
    <location>
        <begin position="62"/>
        <end position="85"/>
    </location>
</feature>
<keyword evidence="3" id="KW-1185">Reference proteome</keyword>
<proteinExistence type="predicted"/>
<comment type="caution">
    <text evidence="2">The sequence shown here is derived from an EMBL/GenBank/DDBJ whole genome shotgun (WGS) entry which is preliminary data.</text>
</comment>